<sequence>MVTLSTEATNFGWLLDNFVRTVPGSRHTLVVSADGLLMAMSDQLDRVSGDQLAAIVSGMSSLTRGASRQLHGGNVRQAVVEMDNGFLFLMNVSNGSVLAVVAEASCDIGLIGYEMALLVARTEQTLTPQLISEMRGNLPVEGAQRTASVG</sequence>
<name>A0A4P6F5Y3_9MICO</name>
<dbReference type="KEGG" id="xya:ET471_06230"/>
<dbReference type="PANTHER" id="PTHR36222">
    <property type="entry name" value="SERINE PROTEASE INHIBITOR RV3364C"/>
    <property type="match status" value="1"/>
</dbReference>
<proteinExistence type="predicted"/>
<dbReference type="Pfam" id="PF03259">
    <property type="entry name" value="Robl_LC7"/>
    <property type="match status" value="1"/>
</dbReference>
<keyword evidence="3" id="KW-1185">Reference proteome</keyword>
<reference evidence="2 3" key="1">
    <citation type="submission" date="2019-01" db="EMBL/GenBank/DDBJ databases">
        <title>Genome sequencing of strain FW10M-9.</title>
        <authorList>
            <person name="Heo J."/>
            <person name="Kim S.-J."/>
            <person name="Kim J.-S."/>
            <person name="Hong S.-B."/>
            <person name="Kwon S.-W."/>
        </authorList>
    </citation>
    <scope>NUCLEOTIDE SEQUENCE [LARGE SCALE GENOMIC DNA]</scope>
    <source>
        <strain evidence="2 3">FW10M-9</strain>
    </source>
</reference>
<gene>
    <name evidence="2" type="ORF">ET471_06230</name>
</gene>
<dbReference type="OrthoDB" id="5187023at2"/>
<dbReference type="PANTHER" id="PTHR36222:SF1">
    <property type="entry name" value="SERINE PROTEASE INHIBITOR RV3364C"/>
    <property type="match status" value="1"/>
</dbReference>
<accession>A0A4P6F5Y3</accession>
<dbReference type="AlphaFoldDB" id="A0A4P6F5Y3"/>
<dbReference type="SMART" id="SM00960">
    <property type="entry name" value="Robl_LC7"/>
    <property type="match status" value="1"/>
</dbReference>
<protein>
    <submittedName>
        <fullName evidence="2">Roadblock/LC7 domain-containing protein</fullName>
    </submittedName>
</protein>
<evidence type="ECO:0000259" key="1">
    <source>
        <dbReference type="SMART" id="SM00960"/>
    </source>
</evidence>
<dbReference type="SUPFAM" id="SSF103196">
    <property type="entry name" value="Roadblock/LC7 domain"/>
    <property type="match status" value="1"/>
</dbReference>
<dbReference type="Gene3D" id="3.30.450.30">
    <property type="entry name" value="Dynein light chain 2a, cytoplasmic"/>
    <property type="match status" value="1"/>
</dbReference>
<dbReference type="RefSeq" id="WP_129187080.1">
    <property type="nucleotide sequence ID" value="NZ_CP035493.1"/>
</dbReference>
<feature type="domain" description="Roadblock/LAMTOR2" evidence="1">
    <location>
        <begin position="12"/>
        <end position="102"/>
    </location>
</feature>
<evidence type="ECO:0000313" key="3">
    <source>
        <dbReference type="Proteomes" id="UP000292118"/>
    </source>
</evidence>
<dbReference type="InterPro" id="IPR053141">
    <property type="entry name" value="Mycobact_SerProt_Inhib_Rv3364c"/>
</dbReference>
<dbReference type="InterPro" id="IPR004942">
    <property type="entry name" value="Roadblock/LAMTOR2_dom"/>
</dbReference>
<evidence type="ECO:0000313" key="2">
    <source>
        <dbReference type="EMBL" id="QAY69689.1"/>
    </source>
</evidence>
<dbReference type="EMBL" id="CP035493">
    <property type="protein sequence ID" value="QAY69689.1"/>
    <property type="molecule type" value="Genomic_DNA"/>
</dbReference>
<dbReference type="Proteomes" id="UP000292118">
    <property type="component" value="Chromosome"/>
</dbReference>
<organism evidence="2 3">
    <name type="scientific">Xylanimonas protaetiae</name>
    <dbReference type="NCBI Taxonomy" id="2509457"/>
    <lineage>
        <taxon>Bacteria</taxon>
        <taxon>Bacillati</taxon>
        <taxon>Actinomycetota</taxon>
        <taxon>Actinomycetes</taxon>
        <taxon>Micrococcales</taxon>
        <taxon>Promicromonosporaceae</taxon>
        <taxon>Xylanimonas</taxon>
    </lineage>
</organism>